<dbReference type="AlphaFoldDB" id="A0A9D2KBT0"/>
<feature type="transmembrane region" description="Helical" evidence="11">
    <location>
        <begin position="6"/>
        <end position="27"/>
    </location>
</feature>
<feature type="transmembrane region" description="Helical" evidence="11">
    <location>
        <begin position="97"/>
        <end position="119"/>
    </location>
</feature>
<keyword evidence="3" id="KW-0997">Cell inner membrane</keyword>
<keyword evidence="2 11" id="KW-1003">Cell membrane</keyword>
<protein>
    <recommendedName>
        <fullName evidence="11">Fluoride-specific ion channel FluC</fullName>
    </recommendedName>
</protein>
<dbReference type="GO" id="GO:0046872">
    <property type="term" value="F:metal ion binding"/>
    <property type="evidence" value="ECO:0007669"/>
    <property type="project" value="UniProtKB-KW"/>
</dbReference>
<organism evidence="12 13">
    <name type="scientific">Candidatus Mucispirillum faecigallinarum</name>
    <dbReference type="NCBI Taxonomy" id="2838699"/>
    <lineage>
        <taxon>Bacteria</taxon>
        <taxon>Pseudomonadati</taxon>
        <taxon>Deferribacterota</taxon>
        <taxon>Deferribacteres</taxon>
        <taxon>Deferribacterales</taxon>
        <taxon>Mucispirillaceae</taxon>
        <taxon>Mucispirillum</taxon>
    </lineage>
</organism>
<keyword evidence="6 11" id="KW-0406">Ion transport</keyword>
<feature type="binding site" evidence="11">
    <location>
        <position position="74"/>
    </location>
    <ligand>
        <name>Na(+)</name>
        <dbReference type="ChEBI" id="CHEBI:29101"/>
        <note>structural</note>
    </ligand>
</feature>
<evidence type="ECO:0000256" key="1">
    <source>
        <dbReference type="ARBA" id="ARBA00004651"/>
    </source>
</evidence>
<evidence type="ECO:0000256" key="11">
    <source>
        <dbReference type="HAMAP-Rule" id="MF_00454"/>
    </source>
</evidence>
<reference evidence="12" key="2">
    <citation type="submission" date="2021-04" db="EMBL/GenBank/DDBJ databases">
        <authorList>
            <person name="Gilroy R."/>
        </authorList>
    </citation>
    <scope>NUCLEOTIDE SEQUENCE</scope>
    <source>
        <strain evidence="12">ChiW4-1371</strain>
    </source>
</reference>
<keyword evidence="11" id="KW-0479">Metal-binding</keyword>
<evidence type="ECO:0000313" key="13">
    <source>
        <dbReference type="Proteomes" id="UP000824176"/>
    </source>
</evidence>
<evidence type="ECO:0000256" key="7">
    <source>
        <dbReference type="ARBA" id="ARBA00023136"/>
    </source>
</evidence>
<sequence>MIYQLLAVGAGGFLGAVFRSFSLLIFANKLGLSSIYGVLFVNVLGSFIAGTFTGLPENMQGSYLRYFIITGFLGALTTFSAFSLDNMGLLKMGQYKMLAINIILNVVLTLMFVMAGYALSKKIFG</sequence>
<dbReference type="GO" id="GO:0140114">
    <property type="term" value="P:cellular detoxification of fluoride"/>
    <property type="evidence" value="ECO:0007669"/>
    <property type="project" value="UniProtKB-UniRule"/>
</dbReference>
<dbReference type="InterPro" id="IPR003691">
    <property type="entry name" value="FluC"/>
</dbReference>
<keyword evidence="5 11" id="KW-1133">Transmembrane helix</keyword>
<keyword evidence="11" id="KW-0813">Transport</keyword>
<keyword evidence="4 11" id="KW-0812">Transmembrane</keyword>
<comment type="activity regulation">
    <text evidence="11">Na(+) is not transported, but it plays an essential structural role and its presence is essential for fluoride channel function.</text>
</comment>
<evidence type="ECO:0000256" key="6">
    <source>
        <dbReference type="ARBA" id="ARBA00023065"/>
    </source>
</evidence>
<keyword evidence="7 11" id="KW-0472">Membrane</keyword>
<accession>A0A9D2KBT0</accession>
<comment type="similarity">
    <text evidence="9 11">Belongs to the fluoride channel Fluc/FEX (TC 1.A.43) family.</text>
</comment>
<evidence type="ECO:0000256" key="3">
    <source>
        <dbReference type="ARBA" id="ARBA00022519"/>
    </source>
</evidence>
<proteinExistence type="inferred from homology"/>
<dbReference type="EMBL" id="DXAQ01000063">
    <property type="protein sequence ID" value="HIZ89092.1"/>
    <property type="molecule type" value="Genomic_DNA"/>
</dbReference>
<dbReference type="Pfam" id="PF02537">
    <property type="entry name" value="CRCB"/>
    <property type="match status" value="1"/>
</dbReference>
<reference evidence="12" key="1">
    <citation type="journal article" date="2021" name="PeerJ">
        <title>Extensive microbial diversity within the chicken gut microbiome revealed by metagenomics and culture.</title>
        <authorList>
            <person name="Gilroy R."/>
            <person name="Ravi A."/>
            <person name="Getino M."/>
            <person name="Pursley I."/>
            <person name="Horton D.L."/>
            <person name="Alikhan N.F."/>
            <person name="Baker D."/>
            <person name="Gharbi K."/>
            <person name="Hall N."/>
            <person name="Watson M."/>
            <person name="Adriaenssens E.M."/>
            <person name="Foster-Nyarko E."/>
            <person name="Jarju S."/>
            <person name="Secka A."/>
            <person name="Antonio M."/>
            <person name="Oren A."/>
            <person name="Chaudhuri R.R."/>
            <person name="La Ragione R."/>
            <person name="Hildebrand F."/>
            <person name="Pallen M.J."/>
        </authorList>
    </citation>
    <scope>NUCLEOTIDE SEQUENCE</scope>
    <source>
        <strain evidence="12">ChiW4-1371</strain>
    </source>
</reference>
<dbReference type="GO" id="GO:0062054">
    <property type="term" value="F:fluoride channel activity"/>
    <property type="evidence" value="ECO:0007669"/>
    <property type="project" value="UniProtKB-UniRule"/>
</dbReference>
<name>A0A9D2KBT0_9BACT</name>
<comment type="subcellular location">
    <subcellularLocation>
        <location evidence="1 11">Cell membrane</location>
        <topology evidence="1 11">Multi-pass membrane protein</topology>
    </subcellularLocation>
</comment>
<dbReference type="Proteomes" id="UP000824176">
    <property type="component" value="Unassembled WGS sequence"/>
</dbReference>
<evidence type="ECO:0000256" key="9">
    <source>
        <dbReference type="ARBA" id="ARBA00035120"/>
    </source>
</evidence>
<evidence type="ECO:0000256" key="4">
    <source>
        <dbReference type="ARBA" id="ARBA00022692"/>
    </source>
</evidence>
<dbReference type="GO" id="GO:0005886">
    <property type="term" value="C:plasma membrane"/>
    <property type="evidence" value="ECO:0007669"/>
    <property type="project" value="UniProtKB-SubCell"/>
</dbReference>
<feature type="transmembrane region" description="Helical" evidence="11">
    <location>
        <begin position="34"/>
        <end position="52"/>
    </location>
</feature>
<evidence type="ECO:0000256" key="10">
    <source>
        <dbReference type="ARBA" id="ARBA00035585"/>
    </source>
</evidence>
<feature type="binding site" evidence="11">
    <location>
        <position position="77"/>
    </location>
    <ligand>
        <name>Na(+)</name>
        <dbReference type="ChEBI" id="CHEBI:29101"/>
        <note>structural</note>
    </ligand>
</feature>
<comment type="caution">
    <text evidence="12">The sequence shown here is derived from an EMBL/GenBank/DDBJ whole genome shotgun (WGS) entry which is preliminary data.</text>
</comment>
<evidence type="ECO:0000256" key="2">
    <source>
        <dbReference type="ARBA" id="ARBA00022475"/>
    </source>
</evidence>
<evidence type="ECO:0000313" key="12">
    <source>
        <dbReference type="EMBL" id="HIZ89092.1"/>
    </source>
</evidence>
<dbReference type="HAMAP" id="MF_00454">
    <property type="entry name" value="FluC"/>
    <property type="match status" value="1"/>
</dbReference>
<keyword evidence="8 11" id="KW-0407">Ion channel</keyword>
<evidence type="ECO:0000256" key="5">
    <source>
        <dbReference type="ARBA" id="ARBA00022989"/>
    </source>
</evidence>
<evidence type="ECO:0000256" key="8">
    <source>
        <dbReference type="ARBA" id="ARBA00023303"/>
    </source>
</evidence>
<comment type="function">
    <text evidence="11">Fluoride-specific ion channel. Important for reducing fluoride concentration in the cell, thus reducing its toxicity.</text>
</comment>
<gene>
    <name evidence="11" type="primary">fluC</name>
    <name evidence="11" type="synonym">crcB</name>
    <name evidence="12" type="ORF">H9804_04040</name>
</gene>
<keyword evidence="11" id="KW-0915">Sodium</keyword>
<feature type="transmembrane region" description="Helical" evidence="11">
    <location>
        <begin position="64"/>
        <end position="85"/>
    </location>
</feature>
<comment type="catalytic activity">
    <reaction evidence="10">
        <text>fluoride(in) = fluoride(out)</text>
        <dbReference type="Rhea" id="RHEA:76159"/>
        <dbReference type="ChEBI" id="CHEBI:17051"/>
    </reaction>
    <physiologicalReaction direction="left-to-right" evidence="10">
        <dbReference type="Rhea" id="RHEA:76160"/>
    </physiologicalReaction>
</comment>